<name>A0A8D5AJT5_9GAMM</name>
<dbReference type="KEGG" id="moz:MoryE10_33670"/>
<evidence type="ECO:0000259" key="1">
    <source>
        <dbReference type="PROSITE" id="PS51708"/>
    </source>
</evidence>
<evidence type="ECO:0000313" key="3">
    <source>
        <dbReference type="Proteomes" id="UP000824988"/>
    </source>
</evidence>
<organism evidence="2 3">
    <name type="scientific">Methylogaea oryzae</name>
    <dbReference type="NCBI Taxonomy" id="1295382"/>
    <lineage>
        <taxon>Bacteria</taxon>
        <taxon>Pseudomonadati</taxon>
        <taxon>Pseudomonadota</taxon>
        <taxon>Gammaproteobacteria</taxon>
        <taxon>Methylococcales</taxon>
        <taxon>Methylococcaceae</taxon>
        <taxon>Methylogaea</taxon>
    </lineage>
</organism>
<dbReference type="Pfam" id="PF05235">
    <property type="entry name" value="CHAD"/>
    <property type="match status" value="1"/>
</dbReference>
<proteinExistence type="predicted"/>
<dbReference type="Gene3D" id="1.40.20.10">
    <property type="entry name" value="CHAD domain"/>
    <property type="match status" value="1"/>
</dbReference>
<evidence type="ECO:0000313" key="2">
    <source>
        <dbReference type="EMBL" id="BBL72761.1"/>
    </source>
</evidence>
<dbReference type="PANTHER" id="PTHR39339">
    <property type="entry name" value="SLR1444 PROTEIN"/>
    <property type="match status" value="1"/>
</dbReference>
<accession>A0A8D5AJT5</accession>
<dbReference type="EMBL" id="AP019782">
    <property type="protein sequence ID" value="BBL72761.1"/>
    <property type="molecule type" value="Genomic_DNA"/>
</dbReference>
<dbReference type="Proteomes" id="UP000824988">
    <property type="component" value="Chromosome"/>
</dbReference>
<gene>
    <name evidence="2" type="ORF">MoryE10_33670</name>
</gene>
<dbReference type="PANTHER" id="PTHR39339:SF1">
    <property type="entry name" value="CHAD DOMAIN-CONTAINING PROTEIN"/>
    <property type="match status" value="1"/>
</dbReference>
<dbReference type="AlphaFoldDB" id="A0A8D5AJT5"/>
<dbReference type="InterPro" id="IPR007899">
    <property type="entry name" value="CHAD_dom"/>
</dbReference>
<feature type="domain" description="CHAD" evidence="1">
    <location>
        <begin position="17"/>
        <end position="305"/>
    </location>
</feature>
<sequence>MANFHSGGQKYPALWPEERADGAAKRILRHLLETLEYNQAELLSGRDGESLHDFRVAVRRTRCALGQIKQVFPAPRIRRFAAGFAELGRMSSAARDWEVYLQGLDAQAQTVPEPLRAALEPLRAELSRRHRRELRHLLRHLRSADHRRFLAEWRAFLDAPLPRRSSLLHATQPVLVVAGGRIEKVYRRVLKEGEAIEPDSPPQALHELRKTCKKLRYLLEFFQALYPPRRLQRLVGILKALQEELGAYQDSQVQVAALLELAATHKLRRAQPMTLMAMGALLRDVDQRAGQARAGFDRRFALLASAKTRRRFAGLLQVDNAAETD</sequence>
<dbReference type="PROSITE" id="PS51708">
    <property type="entry name" value="CHAD"/>
    <property type="match status" value="1"/>
</dbReference>
<dbReference type="RefSeq" id="WP_156302253.1">
    <property type="nucleotide sequence ID" value="NZ_AP019782.1"/>
</dbReference>
<dbReference type="SMART" id="SM00880">
    <property type="entry name" value="CHAD"/>
    <property type="match status" value="1"/>
</dbReference>
<reference evidence="2" key="1">
    <citation type="submission" date="2019-06" db="EMBL/GenBank/DDBJ databases">
        <title>Complete genome sequence of Methylogaea oryzae strain JCM16910.</title>
        <authorList>
            <person name="Asakawa S."/>
        </authorList>
    </citation>
    <scope>NUCLEOTIDE SEQUENCE</scope>
    <source>
        <strain evidence="2">E10</strain>
    </source>
</reference>
<dbReference type="InterPro" id="IPR038186">
    <property type="entry name" value="CHAD_dom_sf"/>
</dbReference>
<keyword evidence="3" id="KW-1185">Reference proteome</keyword>
<protein>
    <recommendedName>
        <fullName evidence="1">CHAD domain-containing protein</fullName>
    </recommendedName>
</protein>